<dbReference type="GO" id="GO:0010506">
    <property type="term" value="P:regulation of autophagy"/>
    <property type="evidence" value="ECO:0007669"/>
    <property type="project" value="InterPro"/>
</dbReference>
<evidence type="ECO:0000313" key="7">
    <source>
        <dbReference type="EMBL" id="KAG2859043.1"/>
    </source>
</evidence>
<reference evidence="7" key="2">
    <citation type="submission" date="2018-10" db="EMBL/GenBank/DDBJ databases">
        <title>Effector identification in a new, highly contiguous assembly of the strawberry crown rot pathogen Phytophthora cactorum.</title>
        <authorList>
            <person name="Armitage A.D."/>
            <person name="Nellist C.F."/>
            <person name="Bates H."/>
            <person name="Vickerstaff R.J."/>
            <person name="Harrison R.J."/>
        </authorList>
    </citation>
    <scope>NUCLEOTIDE SEQUENCE</scope>
    <source>
        <strain evidence="7">15-7</strain>
        <strain evidence="8">4032</strain>
        <strain evidence="9">4040</strain>
        <strain evidence="10">P415</strain>
        <strain evidence="11">P421</strain>
    </source>
</reference>
<gene>
    <name evidence="12" type="ORF">PC110_g2456</name>
    <name evidence="7" type="ORF">PC113_g9277</name>
    <name evidence="8" type="ORF">PC115_g8190</name>
    <name evidence="9" type="ORF">PC117_g9488</name>
    <name evidence="10" type="ORF">PC118_g8378</name>
    <name evidence="11" type="ORF">PC129_g3060</name>
</gene>
<comment type="caution">
    <text evidence="12">The sequence shown here is derived from an EMBL/GenBank/DDBJ whole genome shotgun (WGS) entry which is preliminary data.</text>
</comment>
<dbReference type="PROSITE" id="PS50011">
    <property type="entry name" value="PROTEIN_KINASE_DOM"/>
    <property type="match status" value="1"/>
</dbReference>
<keyword evidence="3" id="KW-0418">Kinase</keyword>
<keyword evidence="13" id="KW-1185">Reference proteome</keyword>
<evidence type="ECO:0000313" key="11">
    <source>
        <dbReference type="EMBL" id="KAG3226349.1"/>
    </source>
</evidence>
<dbReference type="EMBL" id="RCMG01000230">
    <property type="protein sequence ID" value="KAG2859043.1"/>
    <property type="molecule type" value="Genomic_DNA"/>
</dbReference>
<evidence type="ECO:0000313" key="12">
    <source>
        <dbReference type="EMBL" id="RAW41331.1"/>
    </source>
</evidence>
<dbReference type="GO" id="GO:0000045">
    <property type="term" value="P:autophagosome assembly"/>
    <property type="evidence" value="ECO:0007669"/>
    <property type="project" value="TreeGrafter"/>
</dbReference>
<dbReference type="Proteomes" id="UP000251314">
    <property type="component" value="Unassembled WGS sequence"/>
</dbReference>
<dbReference type="EMBL" id="MJFZ01000032">
    <property type="protein sequence ID" value="RAW41331.1"/>
    <property type="molecule type" value="Genomic_DNA"/>
</dbReference>
<evidence type="ECO:0000313" key="8">
    <source>
        <dbReference type="EMBL" id="KAG2925616.1"/>
    </source>
</evidence>
<accession>A0A329SXZ6</accession>
<dbReference type="Proteomes" id="UP000735874">
    <property type="component" value="Unassembled WGS sequence"/>
</dbReference>
<evidence type="ECO:0000256" key="1">
    <source>
        <dbReference type="ARBA" id="ARBA00022679"/>
    </source>
</evidence>
<keyword evidence="1" id="KW-0808">Transferase</keyword>
<dbReference type="OrthoDB" id="166624at2759"/>
<dbReference type="Proteomes" id="UP000774804">
    <property type="component" value="Unassembled WGS sequence"/>
</dbReference>
<evidence type="ECO:0000256" key="4">
    <source>
        <dbReference type="ARBA" id="ARBA00022840"/>
    </source>
</evidence>
<dbReference type="InterPro" id="IPR045269">
    <property type="entry name" value="Atg1-like"/>
</dbReference>
<dbReference type="GO" id="GO:0005524">
    <property type="term" value="F:ATP binding"/>
    <property type="evidence" value="ECO:0007669"/>
    <property type="project" value="UniProtKB-KW"/>
</dbReference>
<evidence type="ECO:0000256" key="2">
    <source>
        <dbReference type="ARBA" id="ARBA00022741"/>
    </source>
</evidence>
<feature type="domain" description="Protein kinase" evidence="6">
    <location>
        <begin position="19"/>
        <end position="291"/>
    </location>
</feature>
<dbReference type="GO" id="GO:0005829">
    <property type="term" value="C:cytosol"/>
    <property type="evidence" value="ECO:0007669"/>
    <property type="project" value="TreeGrafter"/>
</dbReference>
<dbReference type="InterPro" id="IPR000719">
    <property type="entry name" value="Prot_kinase_dom"/>
</dbReference>
<organism evidence="12 13">
    <name type="scientific">Phytophthora cactorum</name>
    <dbReference type="NCBI Taxonomy" id="29920"/>
    <lineage>
        <taxon>Eukaryota</taxon>
        <taxon>Sar</taxon>
        <taxon>Stramenopiles</taxon>
        <taxon>Oomycota</taxon>
        <taxon>Peronosporomycetes</taxon>
        <taxon>Peronosporales</taxon>
        <taxon>Peronosporaceae</taxon>
        <taxon>Phytophthora</taxon>
    </lineage>
</organism>
<dbReference type="SMART" id="SM00220">
    <property type="entry name" value="S_TKc"/>
    <property type="match status" value="1"/>
</dbReference>
<evidence type="ECO:0000313" key="9">
    <source>
        <dbReference type="EMBL" id="KAG2943283.1"/>
    </source>
</evidence>
<proteinExistence type="predicted"/>
<dbReference type="AlphaFoldDB" id="A0A329SXZ6"/>
<evidence type="ECO:0000256" key="5">
    <source>
        <dbReference type="SAM" id="MobiDB-lite"/>
    </source>
</evidence>
<dbReference type="Proteomes" id="UP000760860">
    <property type="component" value="Unassembled WGS sequence"/>
</dbReference>
<dbReference type="PANTHER" id="PTHR24348:SF22">
    <property type="entry name" value="NON-SPECIFIC SERINE_THREONINE PROTEIN KINASE"/>
    <property type="match status" value="1"/>
</dbReference>
<name>A0A329SXZ6_9STRA</name>
<dbReference type="GO" id="GO:0016020">
    <property type="term" value="C:membrane"/>
    <property type="evidence" value="ECO:0007669"/>
    <property type="project" value="TreeGrafter"/>
</dbReference>
<dbReference type="Gene3D" id="1.10.510.10">
    <property type="entry name" value="Transferase(Phosphotransferase) domain 1"/>
    <property type="match status" value="1"/>
</dbReference>
<dbReference type="Proteomes" id="UP000697107">
    <property type="component" value="Unassembled WGS sequence"/>
</dbReference>
<evidence type="ECO:0000259" key="6">
    <source>
        <dbReference type="PROSITE" id="PS50011"/>
    </source>
</evidence>
<feature type="region of interest" description="Disordered" evidence="5">
    <location>
        <begin position="386"/>
        <end position="430"/>
    </location>
</feature>
<dbReference type="GO" id="GO:0005776">
    <property type="term" value="C:autophagosome"/>
    <property type="evidence" value="ECO:0007669"/>
    <property type="project" value="TreeGrafter"/>
</dbReference>
<dbReference type="Pfam" id="PF00069">
    <property type="entry name" value="Pkinase"/>
    <property type="match status" value="1"/>
</dbReference>
<evidence type="ECO:0000256" key="3">
    <source>
        <dbReference type="ARBA" id="ARBA00022777"/>
    </source>
</evidence>
<keyword evidence="2" id="KW-0547">Nucleotide-binding</keyword>
<dbReference type="GO" id="GO:0000407">
    <property type="term" value="C:phagophore assembly site"/>
    <property type="evidence" value="ECO:0007669"/>
    <property type="project" value="TreeGrafter"/>
</dbReference>
<dbReference type="EMBL" id="RCMV01000059">
    <property type="protein sequence ID" value="KAG3226349.1"/>
    <property type="molecule type" value="Genomic_DNA"/>
</dbReference>
<dbReference type="VEuPathDB" id="FungiDB:PC110_g2456"/>
<dbReference type="PANTHER" id="PTHR24348">
    <property type="entry name" value="SERINE/THREONINE-PROTEIN KINASE UNC-51-RELATED"/>
    <property type="match status" value="1"/>
</dbReference>
<dbReference type="STRING" id="29920.A0A329SXZ6"/>
<dbReference type="EMBL" id="RCMI01000208">
    <property type="protein sequence ID" value="KAG2925616.1"/>
    <property type="molecule type" value="Genomic_DNA"/>
</dbReference>
<dbReference type="GO" id="GO:0004674">
    <property type="term" value="F:protein serine/threonine kinase activity"/>
    <property type="evidence" value="ECO:0007669"/>
    <property type="project" value="InterPro"/>
</dbReference>
<feature type="compositionally biased region" description="Polar residues" evidence="5">
    <location>
        <begin position="390"/>
        <end position="417"/>
    </location>
</feature>
<keyword evidence="4" id="KW-0067">ATP-binding</keyword>
<dbReference type="EMBL" id="RCML01000214">
    <property type="protein sequence ID" value="KAG2985325.1"/>
    <property type="molecule type" value="Genomic_DNA"/>
</dbReference>
<protein>
    <recommendedName>
        <fullName evidence="6">Protein kinase domain-containing protein</fullName>
    </recommendedName>
</protein>
<dbReference type="InterPro" id="IPR011009">
    <property type="entry name" value="Kinase-like_dom_sf"/>
</dbReference>
<dbReference type="Proteomes" id="UP000736787">
    <property type="component" value="Unassembled WGS sequence"/>
</dbReference>
<evidence type="ECO:0000313" key="10">
    <source>
        <dbReference type="EMBL" id="KAG2985325.1"/>
    </source>
</evidence>
<dbReference type="EMBL" id="RCMK01000218">
    <property type="protein sequence ID" value="KAG2943283.1"/>
    <property type="molecule type" value="Genomic_DNA"/>
</dbReference>
<dbReference type="SUPFAM" id="SSF56112">
    <property type="entry name" value="Protein kinase-like (PK-like)"/>
    <property type="match status" value="1"/>
</dbReference>
<sequence length="430" mass="47429">MQDDDRGREADGVETFKLPVTAEKIALGRLGGIYKALDRKTGQMIAVECIDVVDTAEVVQQVLEAELKHCSAITSGDIGRHVFCYDSVICSQSLVYLRSPSSVVGSLASLQKDFERLHPLAVKQYIYHIVLGLHELHEAGIPCGGLSLSSVLLCGGNMTKIAAWFPSAQAMNTLQSQEILSDSQFHRSSFSLQVTNDELAQDVRSVAYVMVEMLTGLRVHGSLMEKSNLLSKVATGSPEHQFLSSLLALMPLSELLVHPYFSAVNPTHYQVSETTQEQRHIVGILTNQELLKCQTMKRQYRQQIRAWQAQFEKKYRRKPNSADRPGGIVRLQGRSQALKDRMEELNNRLTSSHGSIYQMIVDKEALAIDASSQSVPTQHEEQLMQKNLVDGTTGSPVASEGSSRSDSLGQSGGNRSPAQKAFLNRFGSPQ</sequence>
<evidence type="ECO:0000313" key="13">
    <source>
        <dbReference type="Proteomes" id="UP000251314"/>
    </source>
</evidence>
<reference evidence="12 13" key="1">
    <citation type="submission" date="2018-01" db="EMBL/GenBank/DDBJ databases">
        <title>Draft genome of the strawberry crown rot pathogen Phytophthora cactorum.</title>
        <authorList>
            <person name="Armitage A.D."/>
            <person name="Lysoe E."/>
            <person name="Nellist C.F."/>
            <person name="Harrison R.J."/>
            <person name="Brurberg M.B."/>
        </authorList>
    </citation>
    <scope>NUCLEOTIDE SEQUENCE [LARGE SCALE GENOMIC DNA]</scope>
    <source>
        <strain evidence="12 13">10300</strain>
    </source>
</reference>